<dbReference type="PRINTS" id="PR01042">
    <property type="entry name" value="TRNASYNTHASP"/>
</dbReference>
<sequence length="334" mass="38775">MKEKVATAKLERQVIKSMRNYLEKERFMEIFPPKIVRASGACENIDTLFEIGVNGDFYWFRSKTPHRAYLSQTAQLYLEAFVPYLKKVYSVGPSFRAEPGNDNRHMTEFTMLEIEFAGNFKELLGYIEKVIYNVVKDILSLPAKIKKELKFNSATLKRLKKVKPVFPKITYEKAIKILNLSFGDDIKWRDEQKLLKKFGNQPLLITHYPNPLFNHGKEIEVEKFFNMIPDPENPKYVLSADLILPVSGEAVGAAQRVHRFEELKERLKNSKMFKRLEEKGGSLDDFYWYFEKVKEKSVPHAGCGFGISRILKFLKGEEDIKKAVAFPSNQENII</sequence>
<organism evidence="7 8">
    <name type="scientific">Candidatus Nealsonbacteria bacterium CG_4_10_14_0_8_um_filter_35_10</name>
    <dbReference type="NCBI Taxonomy" id="1974683"/>
    <lineage>
        <taxon>Bacteria</taxon>
        <taxon>Candidatus Nealsoniibacteriota</taxon>
    </lineage>
</organism>
<keyword evidence="5" id="KW-0030">Aminoacyl-tRNA synthetase</keyword>
<dbReference type="Pfam" id="PF00152">
    <property type="entry name" value="tRNA-synt_2"/>
    <property type="match status" value="1"/>
</dbReference>
<keyword evidence="3" id="KW-0067">ATP-binding</keyword>
<accession>A0A2M7R886</accession>
<keyword evidence="4" id="KW-0648">Protein biosynthesis</keyword>
<dbReference type="GO" id="GO:0004816">
    <property type="term" value="F:asparagine-tRNA ligase activity"/>
    <property type="evidence" value="ECO:0007669"/>
    <property type="project" value="TreeGrafter"/>
</dbReference>
<feature type="domain" description="Aminoacyl-transfer RNA synthetases class-II family profile" evidence="6">
    <location>
        <begin position="9"/>
        <end position="327"/>
    </location>
</feature>
<dbReference type="Proteomes" id="UP000230055">
    <property type="component" value="Unassembled WGS sequence"/>
</dbReference>
<dbReference type="InterPro" id="IPR045864">
    <property type="entry name" value="aa-tRNA-synth_II/BPL/LPL"/>
</dbReference>
<evidence type="ECO:0000256" key="2">
    <source>
        <dbReference type="ARBA" id="ARBA00022741"/>
    </source>
</evidence>
<name>A0A2M7R886_9BACT</name>
<comment type="caution">
    <text evidence="7">The sequence shown here is derived from an EMBL/GenBank/DDBJ whole genome shotgun (WGS) entry which is preliminary data.</text>
</comment>
<proteinExistence type="predicted"/>
<dbReference type="GO" id="GO:0006421">
    <property type="term" value="P:asparaginyl-tRNA aminoacylation"/>
    <property type="evidence" value="ECO:0007669"/>
    <property type="project" value="TreeGrafter"/>
</dbReference>
<evidence type="ECO:0000256" key="4">
    <source>
        <dbReference type="ARBA" id="ARBA00022917"/>
    </source>
</evidence>
<dbReference type="EMBL" id="PFLX01000012">
    <property type="protein sequence ID" value="PIY91009.1"/>
    <property type="molecule type" value="Genomic_DNA"/>
</dbReference>
<dbReference type="SUPFAM" id="SSF55681">
    <property type="entry name" value="Class II aaRS and biotin synthetases"/>
    <property type="match status" value="1"/>
</dbReference>
<gene>
    <name evidence="7" type="ORF">COY72_00475</name>
</gene>
<keyword evidence="1" id="KW-0436">Ligase</keyword>
<evidence type="ECO:0000256" key="5">
    <source>
        <dbReference type="ARBA" id="ARBA00023146"/>
    </source>
</evidence>
<keyword evidence="2" id="KW-0547">Nucleotide-binding</keyword>
<protein>
    <recommendedName>
        <fullName evidence="6">Aminoacyl-transfer RNA synthetases class-II family profile domain-containing protein</fullName>
    </recommendedName>
</protein>
<reference evidence="8" key="1">
    <citation type="submission" date="2017-09" db="EMBL/GenBank/DDBJ databases">
        <title>Depth-based differentiation of microbial function through sediment-hosted aquifers and enrichment of novel symbionts in the deep terrestrial subsurface.</title>
        <authorList>
            <person name="Probst A.J."/>
            <person name="Ladd B."/>
            <person name="Jarett J.K."/>
            <person name="Geller-Mcgrath D.E."/>
            <person name="Sieber C.M.K."/>
            <person name="Emerson J.B."/>
            <person name="Anantharaman K."/>
            <person name="Thomas B.C."/>
            <person name="Malmstrom R."/>
            <person name="Stieglmeier M."/>
            <person name="Klingl A."/>
            <person name="Woyke T."/>
            <person name="Ryan C.M."/>
            <person name="Banfield J.F."/>
        </authorList>
    </citation>
    <scope>NUCLEOTIDE SEQUENCE [LARGE SCALE GENOMIC DNA]</scope>
</reference>
<dbReference type="InterPro" id="IPR002312">
    <property type="entry name" value="Asp/Asn-tRNA-synth_IIb"/>
</dbReference>
<evidence type="ECO:0000256" key="3">
    <source>
        <dbReference type="ARBA" id="ARBA00022840"/>
    </source>
</evidence>
<dbReference type="PANTHER" id="PTHR22594:SF34">
    <property type="entry name" value="ASPARAGINE--TRNA LIGASE, MITOCHONDRIAL-RELATED"/>
    <property type="match status" value="1"/>
</dbReference>
<dbReference type="InterPro" id="IPR006195">
    <property type="entry name" value="aa-tRNA-synth_II"/>
</dbReference>
<dbReference type="GO" id="GO:0005524">
    <property type="term" value="F:ATP binding"/>
    <property type="evidence" value="ECO:0007669"/>
    <property type="project" value="UniProtKB-KW"/>
</dbReference>
<dbReference type="PROSITE" id="PS50862">
    <property type="entry name" value="AA_TRNA_LIGASE_II"/>
    <property type="match status" value="1"/>
</dbReference>
<evidence type="ECO:0000313" key="8">
    <source>
        <dbReference type="Proteomes" id="UP000230055"/>
    </source>
</evidence>
<dbReference type="PANTHER" id="PTHR22594">
    <property type="entry name" value="ASPARTYL/LYSYL-TRNA SYNTHETASE"/>
    <property type="match status" value="1"/>
</dbReference>
<dbReference type="AlphaFoldDB" id="A0A2M7R886"/>
<dbReference type="InterPro" id="IPR004364">
    <property type="entry name" value="Aa-tRNA-synt_II"/>
</dbReference>
<evidence type="ECO:0000259" key="6">
    <source>
        <dbReference type="PROSITE" id="PS50862"/>
    </source>
</evidence>
<evidence type="ECO:0000313" key="7">
    <source>
        <dbReference type="EMBL" id="PIY91009.1"/>
    </source>
</evidence>
<evidence type="ECO:0000256" key="1">
    <source>
        <dbReference type="ARBA" id="ARBA00022598"/>
    </source>
</evidence>
<dbReference type="Gene3D" id="3.30.930.10">
    <property type="entry name" value="Bira Bifunctional Protein, Domain 2"/>
    <property type="match status" value="1"/>
</dbReference>